<evidence type="ECO:0000313" key="2">
    <source>
        <dbReference type="Proteomes" id="UP000266723"/>
    </source>
</evidence>
<keyword evidence="2" id="KW-1185">Reference proteome</keyword>
<sequence>MSAVVISGITHLHCHHLLCRHLRLSPSALIAAPLIISSYQTICRQCKTDIVLHVDVVSKEFAFEKNQEYKEGKSVLERFETYRTIWITQEEEAGESDTYD</sequence>
<gene>
    <name evidence="1" type="ORF">DY000_02040514</name>
</gene>
<name>A0ABQ7BM50_BRACR</name>
<proteinExistence type="predicted"/>
<reference evidence="1 2" key="1">
    <citation type="journal article" date="2020" name="BMC Genomics">
        <title>Intraspecific diversification of the crop wild relative Brassica cretica Lam. using demographic model selection.</title>
        <authorList>
            <person name="Kioukis A."/>
            <person name="Michalopoulou V.A."/>
            <person name="Briers L."/>
            <person name="Pirintsos S."/>
            <person name="Studholme D.J."/>
            <person name="Pavlidis P."/>
            <person name="Sarris P.F."/>
        </authorList>
    </citation>
    <scope>NUCLEOTIDE SEQUENCE [LARGE SCALE GENOMIC DNA]</scope>
    <source>
        <strain evidence="2">cv. PFS-1207/04</strain>
    </source>
</reference>
<dbReference type="EMBL" id="QGKV02001507">
    <property type="protein sequence ID" value="KAF3533724.1"/>
    <property type="molecule type" value="Genomic_DNA"/>
</dbReference>
<dbReference type="Proteomes" id="UP000266723">
    <property type="component" value="Unassembled WGS sequence"/>
</dbReference>
<evidence type="ECO:0000313" key="1">
    <source>
        <dbReference type="EMBL" id="KAF3533724.1"/>
    </source>
</evidence>
<protein>
    <recommendedName>
        <fullName evidence="3">Yippee domain-containing protein</fullName>
    </recommendedName>
</protein>
<organism evidence="1 2">
    <name type="scientific">Brassica cretica</name>
    <name type="common">Mustard</name>
    <dbReference type="NCBI Taxonomy" id="69181"/>
    <lineage>
        <taxon>Eukaryota</taxon>
        <taxon>Viridiplantae</taxon>
        <taxon>Streptophyta</taxon>
        <taxon>Embryophyta</taxon>
        <taxon>Tracheophyta</taxon>
        <taxon>Spermatophyta</taxon>
        <taxon>Magnoliopsida</taxon>
        <taxon>eudicotyledons</taxon>
        <taxon>Gunneridae</taxon>
        <taxon>Pentapetalae</taxon>
        <taxon>rosids</taxon>
        <taxon>malvids</taxon>
        <taxon>Brassicales</taxon>
        <taxon>Brassicaceae</taxon>
        <taxon>Brassiceae</taxon>
        <taxon>Brassica</taxon>
    </lineage>
</organism>
<comment type="caution">
    <text evidence="1">The sequence shown here is derived from an EMBL/GenBank/DDBJ whole genome shotgun (WGS) entry which is preliminary data.</text>
</comment>
<evidence type="ECO:0008006" key="3">
    <source>
        <dbReference type="Google" id="ProtNLM"/>
    </source>
</evidence>
<accession>A0ABQ7BM50</accession>